<evidence type="ECO:0000256" key="5">
    <source>
        <dbReference type="ARBA" id="ARBA00023136"/>
    </source>
</evidence>
<dbReference type="AlphaFoldDB" id="A0AA89BHA3"/>
<evidence type="ECO:0000256" key="1">
    <source>
        <dbReference type="ARBA" id="ARBA00004170"/>
    </source>
</evidence>
<sequence>FGFCPASIIVAQRRYQINLIKDLINADHVDEISVFNNATIAAAIVLQRASPGPSSSPTEFMGDTTVMLHYSYGAVKKSVQPYLTRADDGACGYGDLFEHGYGLETTALSPNLFHKGRLTHGACYEVRRDNSKWCLYENSVAATNLCPDQSSIQCGRSWRRSRMLKGYKYKLDSDVARQGGPNWQTGNQLVGHYLSFRVTTNDSKMVQSDNVAPHDWKFGHVYKEKQFLTFFRCLSQLHEKGEHGGRLY</sequence>
<comment type="subcellular location">
    <subcellularLocation>
        <location evidence="1">Membrane</location>
        <topology evidence="1">Peripheral membrane protein</topology>
    </subcellularLocation>
    <subcellularLocation>
        <location evidence="2">Secreted</location>
        <location evidence="2">Cell wall</location>
    </subcellularLocation>
</comment>
<dbReference type="GO" id="GO:0009664">
    <property type="term" value="P:plant-type cell wall organization"/>
    <property type="evidence" value="ECO:0007669"/>
    <property type="project" value="InterPro"/>
</dbReference>
<dbReference type="InterPro" id="IPR036749">
    <property type="entry name" value="Expansin_CBD_sf"/>
</dbReference>
<dbReference type="InterPro" id="IPR036908">
    <property type="entry name" value="RlpA-like_sf"/>
</dbReference>
<feature type="non-terminal residue" evidence="9">
    <location>
        <position position="1"/>
    </location>
</feature>
<evidence type="ECO:0000256" key="4">
    <source>
        <dbReference type="ARBA" id="ARBA00022512"/>
    </source>
</evidence>
<dbReference type="EMBL" id="JAVXUP010000021">
    <property type="protein sequence ID" value="KAK3042330.1"/>
    <property type="molecule type" value="Genomic_DNA"/>
</dbReference>
<evidence type="ECO:0000256" key="6">
    <source>
        <dbReference type="ARBA" id="ARBA00023316"/>
    </source>
</evidence>
<dbReference type="GO" id="GO:0009653">
    <property type="term" value="P:anatomical structure morphogenesis"/>
    <property type="evidence" value="ECO:0007669"/>
    <property type="project" value="UniProtKB-ARBA"/>
</dbReference>
<keyword evidence="5" id="KW-0472">Membrane</keyword>
<proteinExistence type="inferred from homology"/>
<keyword evidence="4" id="KW-0964">Secreted</keyword>
<feature type="domain" description="Expansin-like EG45" evidence="7">
    <location>
        <begin position="88"/>
        <end position="154"/>
    </location>
</feature>
<keyword evidence="6" id="KW-0961">Cell wall biogenesis/degradation</keyword>
<evidence type="ECO:0000259" key="7">
    <source>
        <dbReference type="PROSITE" id="PS50842"/>
    </source>
</evidence>
<reference evidence="9" key="1">
    <citation type="submission" date="2022-12" db="EMBL/GenBank/DDBJ databases">
        <title>Draft genome assemblies for two species of Escallonia (Escalloniales).</title>
        <authorList>
            <person name="Chanderbali A."/>
            <person name="Dervinis C."/>
            <person name="Anghel I."/>
            <person name="Soltis D."/>
            <person name="Soltis P."/>
            <person name="Zapata F."/>
        </authorList>
    </citation>
    <scope>NUCLEOTIDE SEQUENCE</scope>
    <source>
        <strain evidence="9">UCBG64.0493</strain>
        <tissue evidence="9">Leaf</tissue>
    </source>
</reference>
<dbReference type="InterPro" id="IPR007117">
    <property type="entry name" value="Expansin_CBD"/>
</dbReference>
<dbReference type="Gene3D" id="2.40.40.10">
    <property type="entry name" value="RlpA-like domain"/>
    <property type="match status" value="1"/>
</dbReference>
<dbReference type="PANTHER" id="PTHR31867">
    <property type="entry name" value="EXPANSIN-A15"/>
    <property type="match status" value="1"/>
</dbReference>
<dbReference type="SUPFAM" id="SSF50685">
    <property type="entry name" value="Barwin-like endoglucanases"/>
    <property type="match status" value="1"/>
</dbReference>
<accession>A0AA89BHA3</accession>
<feature type="non-terminal residue" evidence="9">
    <location>
        <position position="248"/>
    </location>
</feature>
<dbReference type="Proteomes" id="UP001188597">
    <property type="component" value="Unassembled WGS sequence"/>
</dbReference>
<evidence type="ECO:0000313" key="10">
    <source>
        <dbReference type="Proteomes" id="UP001188597"/>
    </source>
</evidence>
<comment type="similarity">
    <text evidence="3">Belongs to the expansin family. Expansin A subfamily.</text>
</comment>
<name>A0AA89BHA3_9ASTE</name>
<feature type="domain" description="Expansin-like CBD" evidence="8">
    <location>
        <begin position="137"/>
        <end position="224"/>
    </location>
</feature>
<keyword evidence="10" id="KW-1185">Reference proteome</keyword>
<evidence type="ECO:0000313" key="9">
    <source>
        <dbReference type="EMBL" id="KAK3042330.1"/>
    </source>
</evidence>
<evidence type="ECO:0000259" key="8">
    <source>
        <dbReference type="PROSITE" id="PS50843"/>
    </source>
</evidence>
<dbReference type="GO" id="GO:0016020">
    <property type="term" value="C:membrane"/>
    <property type="evidence" value="ECO:0007669"/>
    <property type="project" value="UniProtKB-SubCell"/>
</dbReference>
<protein>
    <submittedName>
        <fullName evidence="9">Uncharacterized protein</fullName>
    </submittedName>
</protein>
<keyword evidence="4" id="KW-0134">Cell wall</keyword>
<evidence type="ECO:0000256" key="3">
    <source>
        <dbReference type="ARBA" id="ARBA00005392"/>
    </source>
</evidence>
<dbReference type="Pfam" id="PF01357">
    <property type="entry name" value="Expansin_C"/>
    <property type="match status" value="1"/>
</dbReference>
<dbReference type="InterPro" id="IPR002963">
    <property type="entry name" value="Expansin"/>
</dbReference>
<dbReference type="SUPFAM" id="SSF49590">
    <property type="entry name" value="PHL pollen allergen"/>
    <property type="match status" value="1"/>
</dbReference>
<dbReference type="PROSITE" id="PS50842">
    <property type="entry name" value="EXPANSIN_EG45"/>
    <property type="match status" value="1"/>
</dbReference>
<dbReference type="InterPro" id="IPR007112">
    <property type="entry name" value="Expansin/allergen_DPBB_dom"/>
</dbReference>
<comment type="caution">
    <text evidence="9">The sequence shown here is derived from an EMBL/GenBank/DDBJ whole genome shotgun (WGS) entry which is preliminary data.</text>
</comment>
<gene>
    <name evidence="9" type="ORF">RJ639_002376</name>
</gene>
<evidence type="ECO:0000256" key="2">
    <source>
        <dbReference type="ARBA" id="ARBA00004191"/>
    </source>
</evidence>
<organism evidence="9 10">
    <name type="scientific">Escallonia herrerae</name>
    <dbReference type="NCBI Taxonomy" id="1293975"/>
    <lineage>
        <taxon>Eukaryota</taxon>
        <taxon>Viridiplantae</taxon>
        <taxon>Streptophyta</taxon>
        <taxon>Embryophyta</taxon>
        <taxon>Tracheophyta</taxon>
        <taxon>Spermatophyta</taxon>
        <taxon>Magnoliopsida</taxon>
        <taxon>eudicotyledons</taxon>
        <taxon>Gunneridae</taxon>
        <taxon>Pentapetalae</taxon>
        <taxon>asterids</taxon>
        <taxon>campanulids</taxon>
        <taxon>Escalloniales</taxon>
        <taxon>Escalloniaceae</taxon>
        <taxon>Escallonia</taxon>
    </lineage>
</organism>
<dbReference type="PROSITE" id="PS50843">
    <property type="entry name" value="EXPANSIN_CBD"/>
    <property type="match status" value="1"/>
</dbReference>